<name>A3MVM3_PYRCJ</name>
<dbReference type="KEGG" id="pcl:Pcal_1266"/>
<dbReference type="EMBL" id="CP000561">
    <property type="protein sequence ID" value="ABO08690.1"/>
    <property type="molecule type" value="Genomic_DNA"/>
</dbReference>
<dbReference type="Proteomes" id="UP000001431">
    <property type="component" value="Chromosome"/>
</dbReference>
<feature type="transmembrane region" description="Helical" evidence="1">
    <location>
        <begin position="12"/>
        <end position="32"/>
    </location>
</feature>
<keyword evidence="1" id="KW-0472">Membrane</keyword>
<protein>
    <submittedName>
        <fullName evidence="2">Uncharacterized protein</fullName>
    </submittedName>
</protein>
<evidence type="ECO:0000313" key="2">
    <source>
        <dbReference type="EMBL" id="ABO08690.1"/>
    </source>
</evidence>
<dbReference type="AlphaFoldDB" id="A3MVM3"/>
<reference evidence="2" key="1">
    <citation type="submission" date="2007-02" db="EMBL/GenBank/DDBJ databases">
        <title>Complete sequence of Pyrobaculum calidifontis JCM 11548.</title>
        <authorList>
            <consortium name="US DOE Joint Genome Institute"/>
            <person name="Copeland A."/>
            <person name="Lucas S."/>
            <person name="Lapidus A."/>
            <person name="Barry K."/>
            <person name="Glavina del Rio T."/>
            <person name="Dalin E."/>
            <person name="Tice H."/>
            <person name="Pitluck S."/>
            <person name="Chain P."/>
            <person name="Malfatti S."/>
            <person name="Shin M."/>
            <person name="Vergez L."/>
            <person name="Schmutz J."/>
            <person name="Larimer F."/>
            <person name="Land M."/>
            <person name="Hauser L."/>
            <person name="Kyrpides N."/>
            <person name="Mikhailova N."/>
            <person name="Cozen A.E."/>
            <person name="Fitz-Gibbon S.T."/>
            <person name="House C.H."/>
            <person name="Saltikov C."/>
            <person name="Lowe T.M."/>
            <person name="Richardson P."/>
        </authorList>
    </citation>
    <scope>NUCLEOTIDE SEQUENCE [LARGE SCALE GENOMIC DNA]</scope>
    <source>
        <strain evidence="2">JCM 11548</strain>
    </source>
</reference>
<keyword evidence="3" id="KW-1185">Reference proteome</keyword>
<sequence length="140" mass="15730">MRKVIHMILGGEVLLIAVLAVIVVAAVVYGLARPRVPVACPPSPDALRRVLETVLDDVYVDRIGDIMVVKTKALFFTYTMRIRCSQQTYQLSWPWPWAVALLLLVPQLAWLAVVLLLWMLYKAHQLERAVAQAGRELATP</sequence>
<keyword evidence="1" id="KW-1133">Transmembrane helix</keyword>
<accession>A3MVM3</accession>
<evidence type="ECO:0000256" key="1">
    <source>
        <dbReference type="SAM" id="Phobius"/>
    </source>
</evidence>
<evidence type="ECO:0000313" key="3">
    <source>
        <dbReference type="Proteomes" id="UP000001431"/>
    </source>
</evidence>
<proteinExistence type="predicted"/>
<feature type="transmembrane region" description="Helical" evidence="1">
    <location>
        <begin position="97"/>
        <end position="121"/>
    </location>
</feature>
<dbReference type="HOGENOM" id="CLU_1860769_0_0_2"/>
<keyword evidence="1" id="KW-0812">Transmembrane</keyword>
<organism evidence="2 3">
    <name type="scientific">Pyrobaculum calidifontis (strain DSM 21063 / JCM 11548 / VA1)</name>
    <dbReference type="NCBI Taxonomy" id="410359"/>
    <lineage>
        <taxon>Archaea</taxon>
        <taxon>Thermoproteota</taxon>
        <taxon>Thermoprotei</taxon>
        <taxon>Thermoproteales</taxon>
        <taxon>Thermoproteaceae</taxon>
        <taxon>Pyrobaculum</taxon>
    </lineage>
</organism>
<gene>
    <name evidence="2" type="ordered locus">Pcal_1266</name>
</gene>
<dbReference type="eggNOG" id="arCOG09810">
    <property type="taxonomic scope" value="Archaea"/>
</dbReference>